<keyword evidence="6 7" id="KW-0472">Membrane</keyword>
<dbReference type="EMBL" id="UINC01002291">
    <property type="protein sequence ID" value="SUZ95067.1"/>
    <property type="molecule type" value="Genomic_DNA"/>
</dbReference>
<keyword evidence="3" id="KW-1003">Cell membrane</keyword>
<dbReference type="PANTHER" id="PTHR30625">
    <property type="entry name" value="PROTEIN TOLQ"/>
    <property type="match status" value="1"/>
</dbReference>
<dbReference type="InterPro" id="IPR050790">
    <property type="entry name" value="ExbB/TolQ_transport"/>
</dbReference>
<evidence type="ECO:0000256" key="7">
    <source>
        <dbReference type="SAM" id="Phobius"/>
    </source>
</evidence>
<name>A0A381RYL7_9ZZZZ</name>
<dbReference type="Pfam" id="PF01618">
    <property type="entry name" value="MotA_ExbB"/>
    <property type="match status" value="1"/>
</dbReference>
<comment type="subcellular location">
    <subcellularLocation>
        <location evidence="1">Cell membrane</location>
        <topology evidence="1">Multi-pass membrane protein</topology>
    </subcellularLocation>
</comment>
<dbReference type="PIRSF" id="PIRSF037714">
    <property type="entry name" value="TolR"/>
    <property type="match status" value="1"/>
</dbReference>
<protein>
    <recommendedName>
        <fullName evidence="8">MotA/TolQ/ExbB proton channel domain-containing protein</fullName>
    </recommendedName>
</protein>
<gene>
    <name evidence="9" type="ORF">METZ01_LOCUS47921</name>
</gene>
<feature type="domain" description="MotA/TolQ/ExbB proton channel" evidence="8">
    <location>
        <begin position="336"/>
        <end position="455"/>
    </location>
</feature>
<evidence type="ECO:0000259" key="8">
    <source>
        <dbReference type="Pfam" id="PF01618"/>
    </source>
</evidence>
<evidence type="ECO:0000256" key="4">
    <source>
        <dbReference type="ARBA" id="ARBA00022692"/>
    </source>
</evidence>
<proteinExistence type="inferred from homology"/>
<evidence type="ECO:0000256" key="5">
    <source>
        <dbReference type="ARBA" id="ARBA00022989"/>
    </source>
</evidence>
<accession>A0A381RYL7</accession>
<comment type="similarity">
    <text evidence="2">Belongs to the ExbB/TolQ family.</text>
</comment>
<dbReference type="InterPro" id="IPR017270">
    <property type="entry name" value="MotA/TolQ/ExbB-rel"/>
</dbReference>
<dbReference type="GO" id="GO:0005886">
    <property type="term" value="C:plasma membrane"/>
    <property type="evidence" value="ECO:0007669"/>
    <property type="project" value="UniProtKB-SubCell"/>
</dbReference>
<evidence type="ECO:0000256" key="3">
    <source>
        <dbReference type="ARBA" id="ARBA00022475"/>
    </source>
</evidence>
<dbReference type="GO" id="GO:0017038">
    <property type="term" value="P:protein import"/>
    <property type="evidence" value="ECO:0007669"/>
    <property type="project" value="TreeGrafter"/>
</dbReference>
<evidence type="ECO:0000313" key="9">
    <source>
        <dbReference type="EMBL" id="SUZ95067.1"/>
    </source>
</evidence>
<reference evidence="9" key="1">
    <citation type="submission" date="2018-05" db="EMBL/GenBank/DDBJ databases">
        <authorList>
            <person name="Lanie J.A."/>
            <person name="Ng W.-L."/>
            <person name="Kazmierczak K.M."/>
            <person name="Andrzejewski T.M."/>
            <person name="Davidsen T.M."/>
            <person name="Wayne K.J."/>
            <person name="Tettelin H."/>
            <person name="Glass J.I."/>
            <person name="Rusch D."/>
            <person name="Podicherti R."/>
            <person name="Tsui H.-C.T."/>
            <person name="Winkler M.E."/>
        </authorList>
    </citation>
    <scope>NUCLEOTIDE SEQUENCE</scope>
</reference>
<dbReference type="AlphaFoldDB" id="A0A381RYL7"/>
<keyword evidence="4 7" id="KW-0812">Transmembrane</keyword>
<evidence type="ECO:0000256" key="6">
    <source>
        <dbReference type="ARBA" id="ARBA00023136"/>
    </source>
</evidence>
<evidence type="ECO:0000256" key="1">
    <source>
        <dbReference type="ARBA" id="ARBA00004651"/>
    </source>
</evidence>
<evidence type="ECO:0000256" key="2">
    <source>
        <dbReference type="ARBA" id="ARBA00010442"/>
    </source>
</evidence>
<dbReference type="InterPro" id="IPR002898">
    <property type="entry name" value="MotA_ExbB_proton_chnl"/>
</dbReference>
<feature type="transmembrane region" description="Helical" evidence="7">
    <location>
        <begin position="292"/>
        <end position="313"/>
    </location>
</feature>
<dbReference type="PANTHER" id="PTHR30625:SF11">
    <property type="entry name" value="MOTA_TOLQ_EXBB PROTON CHANNEL DOMAIN-CONTAINING PROTEIN"/>
    <property type="match status" value="1"/>
</dbReference>
<sequence length="469" mass="51429">MKNYLDINSIIRNVLVSLFVLTLMVFTASVRAQDSEEEEIPIEVTSLAELILKVQEEAFYDNEQDRQRIAKFVAEKDTQQRVLTKTLADLQVQEDRAIVLEKTFDDNDVKLSELEDLKAERLGAFGELFGVVRGTASEMGAQIKESIISGELTGRHTTLTELARSQKLPSNDQLELLWFHLIEEMKAQGEVKHFTGTIVDVDGSFSEEDVVRVGPWTAYDRRGNFLGYLPDDERFRVLGRQPQARFLDLGDNVVDGDPGDIVKGAIDPSRGAILGLLIQTPGLTERINQGGVVGYVILGILALGLLLSAERIFRLTSVSRAVRSQAKDVDNPKESNPLGRVLTAYHSNKTADVETLELKLDDAILKELPSLERGINFIKLLSSVAPLLGLLGTVVGMIVTFQAITLFGTGDPKLMAGGISQALVTTVLGLTTAIPLVLLHSVAQQRSRSIQQILEEQSAGIIAERAESG</sequence>
<keyword evidence="5 7" id="KW-1133">Transmembrane helix</keyword>
<feature type="transmembrane region" description="Helical" evidence="7">
    <location>
        <begin position="380"/>
        <end position="407"/>
    </location>
</feature>
<organism evidence="9">
    <name type="scientific">marine metagenome</name>
    <dbReference type="NCBI Taxonomy" id="408172"/>
    <lineage>
        <taxon>unclassified sequences</taxon>
        <taxon>metagenomes</taxon>
        <taxon>ecological metagenomes</taxon>
    </lineage>
</organism>
<feature type="transmembrane region" description="Helical" evidence="7">
    <location>
        <begin position="419"/>
        <end position="439"/>
    </location>
</feature>